<evidence type="ECO:0000313" key="2">
    <source>
        <dbReference type="EMBL" id="NUC72977.1"/>
    </source>
</evidence>
<accession>A0ABX2LH99</accession>
<keyword evidence="3" id="KW-1185">Reference proteome</keyword>
<evidence type="ECO:0000313" key="3">
    <source>
        <dbReference type="Proteomes" id="UP001016761"/>
    </source>
</evidence>
<gene>
    <name evidence="2" type="ORF">HTZ84_11760</name>
</gene>
<dbReference type="EMBL" id="JABUQZ010000001">
    <property type="protein sequence ID" value="NUC72977.1"/>
    <property type="molecule type" value="Genomic_DNA"/>
</dbReference>
<evidence type="ECO:0000256" key="1">
    <source>
        <dbReference type="SAM" id="MobiDB-lite"/>
    </source>
</evidence>
<sequence length="116" mass="12224">MSSDDATAERDPIVSEGRYAVVAAADTESADYWFVTDDSDHAVPLEDATLHDAATVLSRVRNMRTDPEGTGTETASGDGTELTCHDCGETWTYTGSDEHAACPNCGTEVPVEGIGP</sequence>
<proteinExistence type="predicted"/>
<reference evidence="2 3" key="1">
    <citation type="submission" date="2020-06" db="EMBL/GenBank/DDBJ databases">
        <title>Haloterrigena sp. nov., an extremely halophilic archaeon isolated from a saline sediment.</title>
        <authorList>
            <person name="Liu B.-B."/>
        </authorList>
    </citation>
    <scope>NUCLEOTIDE SEQUENCE [LARGE SCALE GENOMIC DNA]</scope>
    <source>
        <strain evidence="2 3">SYSU A558-1</strain>
    </source>
</reference>
<evidence type="ECO:0008006" key="4">
    <source>
        <dbReference type="Google" id="ProtNLM"/>
    </source>
</evidence>
<protein>
    <recommendedName>
        <fullName evidence="4">Small CPxCG-related zinc finger protein</fullName>
    </recommendedName>
</protein>
<comment type="caution">
    <text evidence="2">The sequence shown here is derived from an EMBL/GenBank/DDBJ whole genome shotgun (WGS) entry which is preliminary data.</text>
</comment>
<dbReference type="RefSeq" id="WP_174680853.1">
    <property type="nucleotide sequence ID" value="NZ_JABUQZ010000001.1"/>
</dbReference>
<name>A0ABX2LH99_9EURY</name>
<dbReference type="Proteomes" id="UP001016761">
    <property type="component" value="Unassembled WGS sequence"/>
</dbReference>
<feature type="region of interest" description="Disordered" evidence="1">
    <location>
        <begin position="61"/>
        <end position="82"/>
    </location>
</feature>
<organism evidence="2 3">
    <name type="scientific">Haloterrigena gelatinilytica</name>
    <dbReference type="NCBI Taxonomy" id="2741724"/>
    <lineage>
        <taxon>Archaea</taxon>
        <taxon>Methanobacteriati</taxon>
        <taxon>Methanobacteriota</taxon>
        <taxon>Stenosarchaea group</taxon>
        <taxon>Halobacteria</taxon>
        <taxon>Halobacteriales</taxon>
        <taxon>Natrialbaceae</taxon>
        <taxon>Haloterrigena</taxon>
    </lineage>
</organism>